<organism evidence="1 2">
    <name type="scientific">Schumannella soli</name>
    <dbReference type="NCBI Taxonomy" id="2590779"/>
    <lineage>
        <taxon>Bacteria</taxon>
        <taxon>Bacillati</taxon>
        <taxon>Actinomycetota</taxon>
        <taxon>Actinomycetes</taxon>
        <taxon>Micrococcales</taxon>
        <taxon>Microbacteriaceae</taxon>
        <taxon>Schumannella</taxon>
    </lineage>
</organism>
<dbReference type="RefSeq" id="WP_141164330.1">
    <property type="nucleotide sequence ID" value="NZ_VHQG01000004.1"/>
</dbReference>
<name>A0A506XYL0_9MICO</name>
<proteinExistence type="predicted"/>
<gene>
    <name evidence="1" type="ORF">FJ657_14010</name>
</gene>
<evidence type="ECO:0000313" key="2">
    <source>
        <dbReference type="Proteomes" id="UP000316252"/>
    </source>
</evidence>
<evidence type="ECO:0000313" key="1">
    <source>
        <dbReference type="EMBL" id="TPW74693.1"/>
    </source>
</evidence>
<comment type="caution">
    <text evidence="1">The sequence shown here is derived from an EMBL/GenBank/DDBJ whole genome shotgun (WGS) entry which is preliminary data.</text>
</comment>
<reference evidence="1 2" key="1">
    <citation type="submission" date="2019-06" db="EMBL/GenBank/DDBJ databases">
        <authorList>
            <person name="Li F."/>
        </authorList>
    </citation>
    <scope>NUCLEOTIDE SEQUENCE [LARGE SCALE GENOMIC DNA]</scope>
    <source>
        <strain evidence="1 2">10F1D-1</strain>
    </source>
</reference>
<dbReference type="OrthoDB" id="5144826at2"/>
<dbReference type="EMBL" id="VHQG01000004">
    <property type="protein sequence ID" value="TPW74693.1"/>
    <property type="molecule type" value="Genomic_DNA"/>
</dbReference>
<accession>A0A506XYL0</accession>
<sequence length="125" mass="13147">MSDVLFTFSGSPVAAIELVGRTIVGIGYSAQVQPDGRHRFSRGDANLTALAGANAAEMMYIEFHVVFGIDAQGAPTALIQRGSRSIFANSGTIGIARTDNAFRQLVDAVGHAASAAGIYRGFREE</sequence>
<dbReference type="AlphaFoldDB" id="A0A506XYL0"/>
<keyword evidence="2" id="KW-1185">Reference proteome</keyword>
<dbReference type="Proteomes" id="UP000316252">
    <property type="component" value="Unassembled WGS sequence"/>
</dbReference>
<protein>
    <submittedName>
        <fullName evidence="1">Uncharacterized protein</fullName>
    </submittedName>
</protein>